<accession>A0A0X3BL96</accession>
<dbReference type="EMBL" id="LT158599">
    <property type="protein sequence ID" value="CVK32897.1"/>
    <property type="molecule type" value="Genomic_DNA"/>
</dbReference>
<dbReference type="AlphaFoldDB" id="A0A0X3BL96"/>
<gene>
    <name evidence="1" type="ORF">MMAB1_1684</name>
</gene>
<dbReference type="KEGG" id="mema:MMAB1_1684"/>
<sequence length="94" mass="10049">MSANLYYDEAFLAEYSVCNDPELAPEGAAMLAAISGSFARCGYDVVTPEEPDFEGEIRSLRPGATWDWLLRRIISSSGIRISLSSSPITSGAGA</sequence>
<dbReference type="Proteomes" id="UP000069850">
    <property type="component" value="Chromosome 1"/>
</dbReference>
<reference evidence="1 2" key="1">
    <citation type="submission" date="2016-01" db="EMBL/GenBank/DDBJ databases">
        <authorList>
            <person name="Manzoor S."/>
        </authorList>
    </citation>
    <scope>NUCLEOTIDE SEQUENCE [LARGE SCALE GENOMIC DNA]</scope>
    <source>
        <strain evidence="1">Methanoculleus sp MAB1</strain>
    </source>
</reference>
<organism evidence="1 2">
    <name type="scientific">Methanoculleus bourgensis</name>
    <dbReference type="NCBI Taxonomy" id="83986"/>
    <lineage>
        <taxon>Archaea</taxon>
        <taxon>Methanobacteriati</taxon>
        <taxon>Methanobacteriota</taxon>
        <taxon>Stenosarchaea group</taxon>
        <taxon>Methanomicrobia</taxon>
        <taxon>Methanomicrobiales</taxon>
        <taxon>Methanomicrobiaceae</taxon>
        <taxon>Methanoculleus</taxon>
    </lineage>
</organism>
<evidence type="ECO:0000313" key="2">
    <source>
        <dbReference type="Proteomes" id="UP000069850"/>
    </source>
</evidence>
<evidence type="ECO:0000313" key="1">
    <source>
        <dbReference type="EMBL" id="CVK32897.1"/>
    </source>
</evidence>
<name>A0A0X3BL96_9EURY</name>
<proteinExistence type="predicted"/>
<protein>
    <submittedName>
        <fullName evidence="1">Uncharacterized protein</fullName>
    </submittedName>
</protein>